<evidence type="ECO:0000256" key="1">
    <source>
        <dbReference type="SAM" id="Phobius"/>
    </source>
</evidence>
<keyword evidence="1" id="KW-0812">Transmembrane</keyword>
<dbReference type="GeneID" id="39874660"/>
<proteinExistence type="predicted"/>
<organism evidence="2 3">
    <name type="scientific">Babesia ovata</name>
    <dbReference type="NCBI Taxonomy" id="189622"/>
    <lineage>
        <taxon>Eukaryota</taxon>
        <taxon>Sar</taxon>
        <taxon>Alveolata</taxon>
        <taxon>Apicomplexa</taxon>
        <taxon>Aconoidasida</taxon>
        <taxon>Piroplasmida</taxon>
        <taxon>Babesiidae</taxon>
        <taxon>Babesia</taxon>
    </lineage>
</organism>
<gene>
    <name evidence="2" type="ORF">BOVATA_023830</name>
</gene>
<dbReference type="AlphaFoldDB" id="A0A2H6KD15"/>
<dbReference type="RefSeq" id="XP_028867133.1">
    <property type="nucleotide sequence ID" value="XM_029011300.1"/>
</dbReference>
<name>A0A2H6KD15_9APIC</name>
<accession>A0A2H6KD15</accession>
<protein>
    <submittedName>
        <fullName evidence="2">Acetylornithine aminotransferase</fullName>
    </submittedName>
</protein>
<feature type="transmembrane region" description="Helical" evidence="1">
    <location>
        <begin position="224"/>
        <end position="244"/>
    </location>
</feature>
<feature type="transmembrane region" description="Helical" evidence="1">
    <location>
        <begin position="265"/>
        <end position="284"/>
    </location>
</feature>
<dbReference type="Proteomes" id="UP000236319">
    <property type="component" value="Unassembled WGS sequence"/>
</dbReference>
<keyword evidence="3" id="KW-1185">Reference proteome</keyword>
<dbReference type="EMBL" id="BDSA01000002">
    <property type="protein sequence ID" value="GBE60890.1"/>
    <property type="molecule type" value="Genomic_DNA"/>
</dbReference>
<dbReference type="GO" id="GO:0008483">
    <property type="term" value="F:transaminase activity"/>
    <property type="evidence" value="ECO:0007669"/>
    <property type="project" value="UniProtKB-KW"/>
</dbReference>
<keyword evidence="1" id="KW-1133">Transmembrane helix</keyword>
<reference evidence="2 3" key="1">
    <citation type="journal article" date="2017" name="BMC Genomics">
        <title>Whole-genome assembly of Babesia ovata and comparative genomics between closely related pathogens.</title>
        <authorList>
            <person name="Yamagishi J."/>
            <person name="Asada M."/>
            <person name="Hakimi H."/>
            <person name="Tanaka T.Q."/>
            <person name="Sugimoto C."/>
            <person name="Kawazu S."/>
        </authorList>
    </citation>
    <scope>NUCLEOTIDE SEQUENCE [LARGE SCALE GENOMIC DNA]</scope>
    <source>
        <strain evidence="2 3">Miyake</strain>
    </source>
</reference>
<dbReference type="OrthoDB" id="365641at2759"/>
<comment type="caution">
    <text evidence="2">The sequence shown here is derived from an EMBL/GenBank/DDBJ whole genome shotgun (WGS) entry which is preliminary data.</text>
</comment>
<dbReference type="VEuPathDB" id="PiroplasmaDB:BOVATA_023830"/>
<evidence type="ECO:0000313" key="3">
    <source>
        <dbReference type="Proteomes" id="UP000236319"/>
    </source>
</evidence>
<keyword evidence="2" id="KW-0032">Aminotransferase</keyword>
<evidence type="ECO:0000313" key="2">
    <source>
        <dbReference type="EMBL" id="GBE60890.1"/>
    </source>
</evidence>
<keyword evidence="2" id="KW-0808">Transferase</keyword>
<sequence length="325" mass="37040">MEVGNGFDGENIPLCHVVSVLSDEFLRFCNVDSIEHAVLQNAADLLTREVGVFTVYDARGILRRHFMTKYGGCSRCSVVTQPKFKVYELGFLAYSNFVDSFECSNDADTNINSSYLVEREGSEVFLSEYDPSQHPQRRGLRLCFLDRSHAHQRILRLSLTEHPPPEDWIDTPGVFLRGKQVKYRIPSEHQVSQPDLQRQLHLIDGVELPTADLVVSVQPRLRDAALFFIAFIFLSLLQLVRFITPWRFKPTMPPKLDFKLLLRCIAARVGSVCFFGGSVIYSFGPDGIPPFFLAESELHQCFGLTVAAFSRCVDRYYTCQRRKGK</sequence>
<keyword evidence="1" id="KW-0472">Membrane</keyword>